<dbReference type="VEuPathDB" id="CryptoDB:Vbra_11579"/>
<organism evidence="2 3">
    <name type="scientific">Vitrella brassicaformis (strain CCMP3155)</name>
    <dbReference type="NCBI Taxonomy" id="1169540"/>
    <lineage>
        <taxon>Eukaryota</taxon>
        <taxon>Sar</taxon>
        <taxon>Alveolata</taxon>
        <taxon>Colpodellida</taxon>
        <taxon>Vitrellaceae</taxon>
        <taxon>Vitrella</taxon>
    </lineage>
</organism>
<sequence>MQPPSRLLTAPPIWPTSPMPLLHPLRQHHRHDIELVHVCVFKQIPGEQVVTDPAKMADDEVNIVMPYDLSVAQPTGKKAKPNPAATGGVTYAVATTAEEPRNMIVGRSFSGHIGQFELSALRRSLQHSMRTPRSPDADQTPQVTMQGMTAALLPLHERLQCQLGLVRQVQRHLHRTHERRLHLHQGHLQRHVHGGSGGLSSSSNRPRILCNSQRFTKEMVKRRWTAFRSMLEEEGFTVHPVLLCGHSFKDNQLKSPEKQGQRVFPSILAMTNGEHHREKAMSFHDSFLIQEDASAESKTQQQVEKEPQQSGREEQQWEADKDRQAAYEQEDASAASKPQQQATLLHTHVRGAELKSSFLCGRRRAEHDIGAKKCSRRRTQMDRQTTQSNRLLIKEGVIGCWQG</sequence>
<gene>
    <name evidence="2" type="ORF">Vbra_11579</name>
</gene>
<proteinExistence type="predicted"/>
<dbReference type="EMBL" id="CDMY01000220">
    <property type="protein sequence ID" value="CEL94488.1"/>
    <property type="molecule type" value="Genomic_DNA"/>
</dbReference>
<evidence type="ECO:0000256" key="1">
    <source>
        <dbReference type="SAM" id="MobiDB-lite"/>
    </source>
</evidence>
<dbReference type="AlphaFoldDB" id="A0A0G4EGA4"/>
<evidence type="ECO:0000313" key="3">
    <source>
        <dbReference type="Proteomes" id="UP000041254"/>
    </source>
</evidence>
<keyword evidence="3" id="KW-1185">Reference proteome</keyword>
<reference evidence="2 3" key="1">
    <citation type="submission" date="2014-11" db="EMBL/GenBank/DDBJ databases">
        <authorList>
            <person name="Zhu J."/>
            <person name="Qi W."/>
            <person name="Song R."/>
        </authorList>
    </citation>
    <scope>NUCLEOTIDE SEQUENCE [LARGE SCALE GENOMIC DNA]</scope>
</reference>
<name>A0A0G4EGA4_VITBC</name>
<dbReference type="Proteomes" id="UP000041254">
    <property type="component" value="Unassembled WGS sequence"/>
</dbReference>
<accession>A0A0G4EGA4</accession>
<feature type="region of interest" description="Disordered" evidence="1">
    <location>
        <begin position="293"/>
        <end position="340"/>
    </location>
</feature>
<dbReference type="InParanoid" id="A0A0G4EGA4"/>
<feature type="compositionally biased region" description="Basic and acidic residues" evidence="1">
    <location>
        <begin position="303"/>
        <end position="325"/>
    </location>
</feature>
<evidence type="ECO:0000313" key="2">
    <source>
        <dbReference type="EMBL" id="CEL94488.1"/>
    </source>
</evidence>
<protein>
    <submittedName>
        <fullName evidence="2">Uncharacterized protein</fullName>
    </submittedName>
</protein>